<accession>T1DH41</accession>
<dbReference type="SUPFAM" id="SSF55347">
    <property type="entry name" value="Glyceraldehyde-3-phosphate dehydrogenase-like, C-terminal domain"/>
    <property type="match status" value="1"/>
</dbReference>
<feature type="non-terminal residue" evidence="2">
    <location>
        <position position="1"/>
    </location>
</feature>
<gene>
    <name evidence="2" type="ORF">B1A_00152</name>
</gene>
<proteinExistence type="predicted"/>
<reference evidence="2" key="1">
    <citation type="submission" date="2013-08" db="EMBL/GenBank/DDBJ databases">
        <authorList>
            <person name="Mendez C."/>
            <person name="Richter M."/>
            <person name="Ferrer M."/>
            <person name="Sanchez J."/>
        </authorList>
    </citation>
    <scope>NUCLEOTIDE SEQUENCE</scope>
</reference>
<dbReference type="AlphaFoldDB" id="T1DH41"/>
<comment type="caution">
    <text evidence="2">The sequence shown here is derived from an EMBL/GenBank/DDBJ whole genome shotgun (WGS) entry which is preliminary data.</text>
</comment>
<organism evidence="2">
    <name type="scientific">mine drainage metagenome</name>
    <dbReference type="NCBI Taxonomy" id="410659"/>
    <lineage>
        <taxon>unclassified sequences</taxon>
        <taxon>metagenomes</taxon>
        <taxon>ecological metagenomes</taxon>
    </lineage>
</organism>
<evidence type="ECO:0000313" key="2">
    <source>
        <dbReference type="EMBL" id="EQD81130.1"/>
    </source>
</evidence>
<evidence type="ECO:0000259" key="1">
    <source>
        <dbReference type="Pfam" id="PF05173"/>
    </source>
</evidence>
<name>T1DH41_9ZZZZ</name>
<protein>
    <submittedName>
        <fullName evidence="2">Dihydrodipicolinate reductase</fullName>
    </submittedName>
</protein>
<reference evidence="2" key="2">
    <citation type="journal article" date="2014" name="ISME J.">
        <title>Microbial stratification in low pH oxic and suboxic macroscopic growths along an acid mine drainage.</title>
        <authorList>
            <person name="Mendez-Garcia C."/>
            <person name="Mesa V."/>
            <person name="Sprenger R.R."/>
            <person name="Richter M."/>
            <person name="Diez M.S."/>
            <person name="Solano J."/>
            <person name="Bargiela R."/>
            <person name="Golyshina O.V."/>
            <person name="Manteca A."/>
            <person name="Ramos J.L."/>
            <person name="Gallego J.R."/>
            <person name="Llorente I."/>
            <person name="Martins Dos Santos V.A."/>
            <person name="Jensen O.N."/>
            <person name="Pelaez A.I."/>
            <person name="Sanchez J."/>
            <person name="Ferrer M."/>
        </authorList>
    </citation>
    <scope>NUCLEOTIDE SEQUENCE</scope>
</reference>
<dbReference type="GO" id="GO:0009089">
    <property type="term" value="P:lysine biosynthetic process via diaminopimelate"/>
    <property type="evidence" value="ECO:0007669"/>
    <property type="project" value="InterPro"/>
</dbReference>
<dbReference type="InterPro" id="IPR022663">
    <property type="entry name" value="DapB_C"/>
</dbReference>
<sequence length="157" mass="16736">GTGLTESDSAWIARIAARIPLVWEPNYSVGMTWLAGRLLGVALPPGFDRGILEVHHRGKADRPSGSARALVEALAPPGEGSVSARGRSEAQTDVASLRLEGVPGVHQIWLTGRGEMIRIEHVVLDRAVFARGMFAAAAALWAEGDPTPGRRSLADLW</sequence>
<feature type="domain" description="Dihydrodipicolinate reductase C-terminal" evidence="1">
    <location>
        <begin position="43"/>
        <end position="140"/>
    </location>
</feature>
<dbReference type="Gene3D" id="3.30.360.10">
    <property type="entry name" value="Dihydrodipicolinate Reductase, domain 2"/>
    <property type="match status" value="1"/>
</dbReference>
<dbReference type="GO" id="GO:0019877">
    <property type="term" value="P:diaminopimelate biosynthetic process"/>
    <property type="evidence" value="ECO:0007669"/>
    <property type="project" value="TreeGrafter"/>
</dbReference>
<dbReference type="PANTHER" id="PTHR20836">
    <property type="entry name" value="DIHYDRODIPICOLINATE REDUCTASE"/>
    <property type="match status" value="1"/>
</dbReference>
<dbReference type="EMBL" id="AUZX01000118">
    <property type="protein sequence ID" value="EQD81130.1"/>
    <property type="molecule type" value="Genomic_DNA"/>
</dbReference>
<feature type="non-terminal residue" evidence="2">
    <location>
        <position position="157"/>
    </location>
</feature>
<dbReference type="Pfam" id="PF05173">
    <property type="entry name" value="DapB_C"/>
    <property type="match status" value="1"/>
</dbReference>
<dbReference type="PANTHER" id="PTHR20836:SF0">
    <property type="entry name" value="4-HYDROXY-TETRAHYDRODIPICOLINATE REDUCTASE 1, CHLOROPLASTIC-RELATED"/>
    <property type="match status" value="1"/>
</dbReference>
<dbReference type="InterPro" id="IPR023940">
    <property type="entry name" value="DHDPR_bac"/>
</dbReference>
<dbReference type="GO" id="GO:0008839">
    <property type="term" value="F:4-hydroxy-tetrahydrodipicolinate reductase"/>
    <property type="evidence" value="ECO:0007669"/>
    <property type="project" value="InterPro"/>
</dbReference>